<protein>
    <submittedName>
        <fullName evidence="1">Uncharacterized protein</fullName>
    </submittedName>
</protein>
<organism evidence="1">
    <name type="scientific">Magnetospirillum gryphiswaldense</name>
    <dbReference type="NCBI Taxonomy" id="55518"/>
    <lineage>
        <taxon>Bacteria</taxon>
        <taxon>Pseudomonadati</taxon>
        <taxon>Pseudomonadota</taxon>
        <taxon>Alphaproteobacteria</taxon>
        <taxon>Rhodospirillales</taxon>
        <taxon>Rhodospirillaceae</taxon>
        <taxon>Magnetospirillum</taxon>
    </lineage>
</organism>
<gene>
    <name evidence="1" type="ORF">MGR_0336</name>
</gene>
<dbReference type="EMBL" id="CU459003">
    <property type="protein sequence ID" value="CAM76513.1"/>
    <property type="molecule type" value="Genomic_DNA"/>
</dbReference>
<evidence type="ECO:0000313" key="1">
    <source>
        <dbReference type="EMBL" id="CAM76513.1"/>
    </source>
</evidence>
<dbReference type="AlphaFoldDB" id="A4U0V6"/>
<proteinExistence type="predicted"/>
<sequence>MKPPISQPNQTVQSQKLQRPVSIGDLFEMVGRQRTVWTVRKLTNIRNLPAQAEMNQVDGCGRVTVNIEDLSTEILFKRITEAVI</sequence>
<accession>A4U0V6</accession>
<reference evidence="1" key="1">
    <citation type="journal article" date="2007" name="J. Bacteriol.">
        <title>Comparative genome analysis of four magnetotactic bacteria reveals a complex set of group-specific genes implicated in magnetosome biomineralization and function.</title>
        <authorList>
            <person name="Richter M."/>
            <person name="Kube M."/>
            <person name="Bazylinski D.A."/>
            <person name="Lombardot T."/>
            <person name="Gloeckner F.O."/>
            <person name="Reinhardt R."/>
            <person name="Schueler D."/>
        </authorList>
    </citation>
    <scope>NUCLEOTIDE SEQUENCE</scope>
    <source>
        <strain evidence="1">MSR-1</strain>
    </source>
</reference>
<name>A4U0V6_9PROT</name>